<organism evidence="14 15">
    <name type="scientific">Marinobacterium halophilum</name>
    <dbReference type="NCBI Taxonomy" id="267374"/>
    <lineage>
        <taxon>Bacteria</taxon>
        <taxon>Pseudomonadati</taxon>
        <taxon>Pseudomonadota</taxon>
        <taxon>Gammaproteobacteria</taxon>
        <taxon>Oceanospirillales</taxon>
        <taxon>Oceanospirillaceae</taxon>
        <taxon>Marinobacterium</taxon>
    </lineage>
</organism>
<keyword evidence="4 9" id="KW-0274">FAD</keyword>
<dbReference type="Gene3D" id="3.30.390.30">
    <property type="match status" value="1"/>
</dbReference>
<dbReference type="FunFam" id="3.30.390.30:FF:000001">
    <property type="entry name" value="Dihydrolipoyl dehydrogenase"/>
    <property type="match status" value="1"/>
</dbReference>
<dbReference type="PRINTS" id="PR00368">
    <property type="entry name" value="FADPNR"/>
</dbReference>
<dbReference type="PROSITE" id="PS00076">
    <property type="entry name" value="PYRIDINE_REDOX_1"/>
    <property type="match status" value="1"/>
</dbReference>
<keyword evidence="10" id="KW-0812">Transmembrane</keyword>
<dbReference type="InterPro" id="IPR016156">
    <property type="entry name" value="FAD/NAD-linked_Rdtase_dimer_sf"/>
</dbReference>
<dbReference type="InterPro" id="IPR023753">
    <property type="entry name" value="FAD/NAD-binding_dom"/>
</dbReference>
<dbReference type="Pfam" id="PF09335">
    <property type="entry name" value="VTT_dom"/>
    <property type="match status" value="1"/>
</dbReference>
<gene>
    <name evidence="14" type="ORF">CLV44_101119</name>
</gene>
<name>A0A2P8F4U2_9GAMM</name>
<dbReference type="AlphaFoldDB" id="A0A2P8F4U2"/>
<dbReference type="OrthoDB" id="9800167at2"/>
<feature type="transmembrane region" description="Helical" evidence="10">
    <location>
        <begin position="133"/>
        <end position="155"/>
    </location>
</feature>
<dbReference type="GO" id="GO:0003955">
    <property type="term" value="F:NAD(P)H dehydrogenase (quinone) activity"/>
    <property type="evidence" value="ECO:0007669"/>
    <property type="project" value="TreeGrafter"/>
</dbReference>
<dbReference type="InterPro" id="IPR004099">
    <property type="entry name" value="Pyr_nucl-diS_OxRdtase_dimer"/>
</dbReference>
<evidence type="ECO:0000313" key="14">
    <source>
        <dbReference type="EMBL" id="PSL16721.1"/>
    </source>
</evidence>
<dbReference type="InterPro" id="IPR012999">
    <property type="entry name" value="Pyr_OxRdtase_I_AS"/>
</dbReference>
<feature type="transmembrane region" description="Helical" evidence="10">
    <location>
        <begin position="82"/>
        <end position="104"/>
    </location>
</feature>
<feature type="transmembrane region" description="Helical" evidence="10">
    <location>
        <begin position="162"/>
        <end position="181"/>
    </location>
</feature>
<dbReference type="InterPro" id="IPR032816">
    <property type="entry name" value="VTT_dom"/>
</dbReference>
<evidence type="ECO:0000256" key="7">
    <source>
        <dbReference type="ARBA" id="ARBA00023157"/>
    </source>
</evidence>
<dbReference type="Pfam" id="PF07992">
    <property type="entry name" value="Pyr_redox_2"/>
    <property type="match status" value="1"/>
</dbReference>
<dbReference type="RefSeq" id="WP_106590163.1">
    <property type="nucleotide sequence ID" value="NZ_PYGI01000001.1"/>
</dbReference>
<evidence type="ECO:0000256" key="4">
    <source>
        <dbReference type="ARBA" id="ARBA00022827"/>
    </source>
</evidence>
<dbReference type="PANTHER" id="PTHR43014">
    <property type="entry name" value="MERCURIC REDUCTASE"/>
    <property type="match status" value="1"/>
</dbReference>
<evidence type="ECO:0000256" key="1">
    <source>
        <dbReference type="ARBA" id="ARBA00001974"/>
    </source>
</evidence>
<dbReference type="GO" id="GO:0005886">
    <property type="term" value="C:plasma membrane"/>
    <property type="evidence" value="ECO:0007669"/>
    <property type="project" value="UniProtKB-ARBA"/>
</dbReference>
<evidence type="ECO:0000259" key="11">
    <source>
        <dbReference type="Pfam" id="PF02852"/>
    </source>
</evidence>
<comment type="similarity">
    <text evidence="2 9">Belongs to the class-I pyridine nucleotide-disulfide oxidoreductase family.</text>
</comment>
<feature type="domain" description="Pyridine nucleotide-disulphide oxidoreductase dimerisation" evidence="11">
    <location>
        <begin position="578"/>
        <end position="682"/>
    </location>
</feature>
<evidence type="ECO:0000256" key="9">
    <source>
        <dbReference type="RuleBase" id="RU003691"/>
    </source>
</evidence>
<evidence type="ECO:0000256" key="8">
    <source>
        <dbReference type="ARBA" id="ARBA00023284"/>
    </source>
</evidence>
<dbReference type="Gene3D" id="3.50.50.60">
    <property type="entry name" value="FAD/NAD(P)-binding domain"/>
    <property type="match status" value="2"/>
</dbReference>
<dbReference type="PRINTS" id="PR00411">
    <property type="entry name" value="PNDRDTASEI"/>
</dbReference>
<feature type="transmembrane region" description="Helical" evidence="10">
    <location>
        <begin position="48"/>
        <end position="75"/>
    </location>
</feature>
<keyword evidence="14" id="KW-0670">Pyruvate</keyword>
<keyword evidence="3 9" id="KW-0285">Flavoprotein</keyword>
<comment type="caution">
    <text evidence="14">The sequence shown here is derived from an EMBL/GenBank/DDBJ whole genome shotgun (WGS) entry which is preliminary data.</text>
</comment>
<proteinExistence type="inferred from homology"/>
<evidence type="ECO:0000256" key="2">
    <source>
        <dbReference type="ARBA" id="ARBA00007532"/>
    </source>
</evidence>
<dbReference type="InterPro" id="IPR036188">
    <property type="entry name" value="FAD/NAD-bd_sf"/>
</dbReference>
<evidence type="ECO:0000256" key="6">
    <source>
        <dbReference type="ARBA" id="ARBA00023002"/>
    </source>
</evidence>
<keyword evidence="10" id="KW-0472">Membrane</keyword>
<accession>A0A2P8F4U2</accession>
<dbReference type="GO" id="GO:0016668">
    <property type="term" value="F:oxidoreductase activity, acting on a sulfur group of donors, NAD(P) as acceptor"/>
    <property type="evidence" value="ECO:0007669"/>
    <property type="project" value="InterPro"/>
</dbReference>
<keyword evidence="8 9" id="KW-0676">Redox-active center</keyword>
<feature type="transmembrane region" description="Helical" evidence="10">
    <location>
        <begin position="193"/>
        <end position="217"/>
    </location>
</feature>
<keyword evidence="10" id="KW-1133">Transmembrane helix</keyword>
<evidence type="ECO:0000256" key="5">
    <source>
        <dbReference type="ARBA" id="ARBA00022857"/>
    </source>
</evidence>
<dbReference type="Pfam" id="PF02852">
    <property type="entry name" value="Pyr_redox_dim"/>
    <property type="match status" value="1"/>
</dbReference>
<keyword evidence="5" id="KW-0521">NADP</keyword>
<keyword evidence="7" id="KW-1015">Disulfide bond</keyword>
<evidence type="ECO:0000256" key="10">
    <source>
        <dbReference type="SAM" id="Phobius"/>
    </source>
</evidence>
<feature type="transmembrane region" description="Helical" evidence="10">
    <location>
        <begin position="238"/>
        <end position="256"/>
    </location>
</feature>
<evidence type="ECO:0000259" key="12">
    <source>
        <dbReference type="Pfam" id="PF07992"/>
    </source>
</evidence>
<feature type="domain" description="VTT" evidence="13">
    <location>
        <begin position="70"/>
        <end position="183"/>
    </location>
</feature>
<sequence>MNKRWLLLIVLVALAVLAWQSGWLEQLQLANLKQHQAELIFWRDANPGLASLLFFIFYVTVAALSLPGAAVMTLAAGALFGLWWGLLLVSFASTLGATLAMWVARYLVRDQVRHRFAQRMQTLDEGIRRDGPFYLFTLRLVPIFPFFVINLLLGLTAMPTRTFWWVSQLGMLPGTLVYVNAGTQLAQIDALSAIFSPGLIGAFVMLGLFPLLARKLADGVRTRRVYARWNRPARFDRNLVVIGAGSAGLVSAYIAATVKARVTLVERDRMGGDCLNTGCVPSKALIRASRVAHEVAHADRYGLRAEPPQVDFARVMARVQEVIRDIEPHDSIERYTELGVDVCQGRARLISPWEVEIEAADGSQQRLTTRSIIIASGARPRVPELPGLAATDYLTSDTLWQLTALPKRLLVLGGGPVGCELAQAFRRLGAEVTLVQRAAQLLPREDGDVAEVVLQRFQAEGIKVLLQTEAVRVDGHGTLIVRSEAGEQPLAFDRMLLALGRVANTDGLGLDALGIEPEPGRTLATDPFLATRFPNIFACGDVAGPWQFTHTASHQAWYAVVNGLLAPLKRFRVESRVIPWATFTDPEVARVGLSEAEARQQGIAYEVTRYALSDLDRAIADGRTAGFVKVLTPPGKDRILGVTLVGAQAGELIAEWVLAMKHNIGLNKLLGTIHIYPTLAEANRFTAGEWKRNHAPAWVFPWLARYHRWRRKEGT</sequence>
<evidence type="ECO:0000256" key="3">
    <source>
        <dbReference type="ARBA" id="ARBA00022630"/>
    </source>
</evidence>
<dbReference type="Proteomes" id="UP000242133">
    <property type="component" value="Unassembled WGS sequence"/>
</dbReference>
<reference evidence="14 15" key="1">
    <citation type="submission" date="2018-03" db="EMBL/GenBank/DDBJ databases">
        <title>Genomic Encyclopedia of Archaeal and Bacterial Type Strains, Phase II (KMG-II): from individual species to whole genera.</title>
        <authorList>
            <person name="Goeker M."/>
        </authorList>
    </citation>
    <scope>NUCLEOTIDE SEQUENCE [LARGE SCALE GENOMIC DNA]</scope>
    <source>
        <strain evidence="14 15">DSM 17586</strain>
    </source>
</reference>
<dbReference type="PANTHER" id="PTHR43014:SF2">
    <property type="entry name" value="MERCURIC REDUCTASE"/>
    <property type="match status" value="1"/>
</dbReference>
<keyword evidence="6 9" id="KW-0560">Oxidoreductase</keyword>
<comment type="cofactor">
    <cofactor evidence="1">
        <name>FAD</name>
        <dbReference type="ChEBI" id="CHEBI:57692"/>
    </cofactor>
</comment>
<feature type="domain" description="FAD/NAD(P)-binding" evidence="12">
    <location>
        <begin position="238"/>
        <end position="556"/>
    </location>
</feature>
<evidence type="ECO:0000259" key="13">
    <source>
        <dbReference type="Pfam" id="PF09335"/>
    </source>
</evidence>
<dbReference type="SUPFAM" id="SSF51905">
    <property type="entry name" value="FAD/NAD(P)-binding domain"/>
    <property type="match status" value="1"/>
</dbReference>
<keyword evidence="15" id="KW-1185">Reference proteome</keyword>
<protein>
    <submittedName>
        <fullName evidence="14">Pyruvate/2-oxoglutarate dehydrogenase complex dihydrolipoamide dehydrogenase (E3) component</fullName>
    </submittedName>
</protein>
<dbReference type="EMBL" id="PYGI01000001">
    <property type="protein sequence ID" value="PSL16721.1"/>
    <property type="molecule type" value="Genomic_DNA"/>
</dbReference>
<dbReference type="GO" id="GO:0050660">
    <property type="term" value="F:flavin adenine dinucleotide binding"/>
    <property type="evidence" value="ECO:0007669"/>
    <property type="project" value="TreeGrafter"/>
</dbReference>
<evidence type="ECO:0000313" key="15">
    <source>
        <dbReference type="Proteomes" id="UP000242133"/>
    </source>
</evidence>
<dbReference type="SUPFAM" id="SSF55424">
    <property type="entry name" value="FAD/NAD-linked reductases, dimerisation (C-terminal) domain"/>
    <property type="match status" value="1"/>
</dbReference>